<protein>
    <submittedName>
        <fullName evidence="1">Uncharacterized protein</fullName>
    </submittedName>
</protein>
<dbReference type="EMBL" id="KZ825828">
    <property type="protein sequence ID" value="PYH97163.1"/>
    <property type="molecule type" value="Genomic_DNA"/>
</dbReference>
<dbReference type="OrthoDB" id="2942798at2759"/>
<name>A0A319E0B7_9EURO</name>
<sequence>MSYISPSRKSSKVLELVGGHKIIAGEVELLDQQRTVSRLKLEPGSFRYTIPPTATSVIVKQQKDGWEREFEDEKKTTYLRLKTLQGEVLPYFYGAGYFDGLPVLILSDIDGITFEGFGS</sequence>
<dbReference type="Proteomes" id="UP000247810">
    <property type="component" value="Unassembled WGS sequence"/>
</dbReference>
<evidence type="ECO:0000313" key="1">
    <source>
        <dbReference type="EMBL" id="PYH97163.1"/>
    </source>
</evidence>
<proteinExistence type="predicted"/>
<dbReference type="AlphaFoldDB" id="A0A319E0B7"/>
<keyword evidence="2" id="KW-1185">Reference proteome</keyword>
<reference evidence="1 2" key="1">
    <citation type="submission" date="2018-02" db="EMBL/GenBank/DDBJ databases">
        <title>The genomes of Aspergillus section Nigri reveals drivers in fungal speciation.</title>
        <authorList>
            <consortium name="DOE Joint Genome Institute"/>
            <person name="Vesth T.C."/>
            <person name="Nybo J."/>
            <person name="Theobald S."/>
            <person name="Brandl J."/>
            <person name="Frisvad J.C."/>
            <person name="Nielsen K.F."/>
            <person name="Lyhne E.K."/>
            <person name="Kogle M.E."/>
            <person name="Kuo A."/>
            <person name="Riley R."/>
            <person name="Clum A."/>
            <person name="Nolan M."/>
            <person name="Lipzen A."/>
            <person name="Salamov A."/>
            <person name="Henrissat B."/>
            <person name="Wiebenga A."/>
            <person name="De vries R.P."/>
            <person name="Grigoriev I.V."/>
            <person name="Mortensen U.H."/>
            <person name="Andersen M.R."/>
            <person name="Baker S.E."/>
        </authorList>
    </citation>
    <scope>NUCLEOTIDE SEQUENCE [LARGE SCALE GENOMIC DNA]</scope>
    <source>
        <strain evidence="1 2">CBS 707.79</strain>
    </source>
</reference>
<accession>A0A319E0B7</accession>
<gene>
    <name evidence="1" type="ORF">BO71DRAFT_396434</name>
</gene>
<organism evidence="1 2">
    <name type="scientific">Aspergillus ellipticus CBS 707.79</name>
    <dbReference type="NCBI Taxonomy" id="1448320"/>
    <lineage>
        <taxon>Eukaryota</taxon>
        <taxon>Fungi</taxon>
        <taxon>Dikarya</taxon>
        <taxon>Ascomycota</taxon>
        <taxon>Pezizomycotina</taxon>
        <taxon>Eurotiomycetes</taxon>
        <taxon>Eurotiomycetidae</taxon>
        <taxon>Eurotiales</taxon>
        <taxon>Aspergillaceae</taxon>
        <taxon>Aspergillus</taxon>
        <taxon>Aspergillus subgen. Circumdati</taxon>
    </lineage>
</organism>
<dbReference type="VEuPathDB" id="FungiDB:BO71DRAFT_396434"/>
<evidence type="ECO:0000313" key="2">
    <source>
        <dbReference type="Proteomes" id="UP000247810"/>
    </source>
</evidence>